<keyword evidence="4" id="KW-1185">Reference proteome</keyword>
<organism evidence="3 4">
    <name type="scientific">Sporichthya brevicatena</name>
    <dbReference type="NCBI Taxonomy" id="171442"/>
    <lineage>
        <taxon>Bacteria</taxon>
        <taxon>Bacillati</taxon>
        <taxon>Actinomycetota</taxon>
        <taxon>Actinomycetes</taxon>
        <taxon>Sporichthyales</taxon>
        <taxon>Sporichthyaceae</taxon>
        <taxon>Sporichthya</taxon>
    </lineage>
</organism>
<dbReference type="Proteomes" id="UP001500957">
    <property type="component" value="Unassembled WGS sequence"/>
</dbReference>
<protein>
    <submittedName>
        <fullName evidence="3">Uncharacterized protein</fullName>
    </submittedName>
</protein>
<accession>A0ABP3RZX1</accession>
<evidence type="ECO:0000313" key="3">
    <source>
        <dbReference type="EMBL" id="GAA0617680.1"/>
    </source>
</evidence>
<feature type="chain" id="PRO_5046297731" evidence="2">
    <location>
        <begin position="30"/>
        <end position="416"/>
    </location>
</feature>
<keyword evidence="1" id="KW-1133">Transmembrane helix</keyword>
<dbReference type="RefSeq" id="WP_344604188.1">
    <property type="nucleotide sequence ID" value="NZ_BAAAHE010000014.1"/>
</dbReference>
<name>A0ABP3RZX1_9ACTN</name>
<evidence type="ECO:0000256" key="1">
    <source>
        <dbReference type="SAM" id="Phobius"/>
    </source>
</evidence>
<proteinExistence type="predicted"/>
<gene>
    <name evidence="3" type="ORF">GCM10009547_19950</name>
</gene>
<sequence>MIRRTVSGVAVGGLLALAGGAALMTSARAAEPGAFTLSARADSVGIQTIAQDAPVVSIGGGEIALVTPSSAQSQIDSFGGSRSFASAPYPGDLVVSLPPTIAGVSGGAAPVPEYPAYVSSDYPVRNEQVLQFGPQQLTARSTEHSSEAQAQIGIQSTPPEVAAAITKTSVARNAATGGATAVADALLSPLSYTDVIKLGQVHTTAKAVWEPGAAKPTLTSTFDAGNVTIAGQTFGLTSNGLVVPGTKTPVDDAVIADLLKNAGAFLEVLPEQRTATSITSASLRLTYQQVLPNAGLTTVRLILGQVSATAVSEASELAAPGAAGAPGGTASGGGVPGVIDPVGIPGAGVDAAGVGQLPSVPVTTDLVPGATSADGVQLAGRSAPPSPDYDRFYLVLVVGGFAALVTARIRTARRFV</sequence>
<keyword evidence="1" id="KW-0472">Membrane</keyword>
<keyword evidence="1" id="KW-0812">Transmembrane</keyword>
<evidence type="ECO:0000313" key="4">
    <source>
        <dbReference type="Proteomes" id="UP001500957"/>
    </source>
</evidence>
<keyword evidence="2" id="KW-0732">Signal</keyword>
<dbReference type="EMBL" id="BAAAHE010000014">
    <property type="protein sequence ID" value="GAA0617680.1"/>
    <property type="molecule type" value="Genomic_DNA"/>
</dbReference>
<feature type="signal peptide" evidence="2">
    <location>
        <begin position="1"/>
        <end position="29"/>
    </location>
</feature>
<comment type="caution">
    <text evidence="3">The sequence shown here is derived from an EMBL/GenBank/DDBJ whole genome shotgun (WGS) entry which is preliminary data.</text>
</comment>
<evidence type="ECO:0000256" key="2">
    <source>
        <dbReference type="SAM" id="SignalP"/>
    </source>
</evidence>
<feature type="transmembrane region" description="Helical" evidence="1">
    <location>
        <begin position="392"/>
        <end position="409"/>
    </location>
</feature>
<reference evidence="4" key="1">
    <citation type="journal article" date="2019" name="Int. J. Syst. Evol. Microbiol.">
        <title>The Global Catalogue of Microorganisms (GCM) 10K type strain sequencing project: providing services to taxonomists for standard genome sequencing and annotation.</title>
        <authorList>
            <consortium name="The Broad Institute Genomics Platform"/>
            <consortium name="The Broad Institute Genome Sequencing Center for Infectious Disease"/>
            <person name="Wu L."/>
            <person name="Ma J."/>
        </authorList>
    </citation>
    <scope>NUCLEOTIDE SEQUENCE [LARGE SCALE GENOMIC DNA]</scope>
    <source>
        <strain evidence="4">JCM 10671</strain>
    </source>
</reference>